<keyword evidence="4" id="KW-1185">Reference proteome</keyword>
<name>A0A517NW56_9BACT</name>
<sequence length="217" mass="23657">MLRSLLKLIKNQESVDAVNDVPPVGETASHPAGSDTDSRSISDGPMIAGKIGAGGIVEVSQPPVPAANHRAWLLSKDLTHIKICSPRRCERLAKYGIVTAGDLAKVDAEHLVQQMNAPHSAVRSLRRYSASIRLAASVPGMMPRDAQLLICIHRHSVRAIAIDSPTCLYQDLQRFAHSTAGRRLVRERRLPSLRKVKSWVKNCREQGGNQAPMRAAA</sequence>
<proteinExistence type="predicted"/>
<dbReference type="AlphaFoldDB" id="A0A517NW56"/>
<organism evidence="3 4">
    <name type="scientific">Stieleria marina</name>
    <dbReference type="NCBI Taxonomy" id="1930275"/>
    <lineage>
        <taxon>Bacteria</taxon>
        <taxon>Pseudomonadati</taxon>
        <taxon>Planctomycetota</taxon>
        <taxon>Planctomycetia</taxon>
        <taxon>Pirellulales</taxon>
        <taxon>Pirellulaceae</taxon>
        <taxon>Stieleria</taxon>
    </lineage>
</organism>
<dbReference type="OrthoDB" id="263385at2"/>
<dbReference type="Proteomes" id="UP000319817">
    <property type="component" value="Chromosome"/>
</dbReference>
<evidence type="ECO:0000259" key="2">
    <source>
        <dbReference type="Pfam" id="PF14229"/>
    </source>
</evidence>
<evidence type="ECO:0000313" key="4">
    <source>
        <dbReference type="Proteomes" id="UP000319817"/>
    </source>
</evidence>
<gene>
    <name evidence="3" type="ORF">K239x_33330</name>
</gene>
<accession>A0A517NW56</accession>
<reference evidence="3 4" key="1">
    <citation type="submission" date="2019-02" db="EMBL/GenBank/DDBJ databases">
        <title>Deep-cultivation of Planctomycetes and their phenomic and genomic characterization uncovers novel biology.</title>
        <authorList>
            <person name="Wiegand S."/>
            <person name="Jogler M."/>
            <person name="Boedeker C."/>
            <person name="Pinto D."/>
            <person name="Vollmers J."/>
            <person name="Rivas-Marin E."/>
            <person name="Kohn T."/>
            <person name="Peeters S.H."/>
            <person name="Heuer A."/>
            <person name="Rast P."/>
            <person name="Oberbeckmann S."/>
            <person name="Bunk B."/>
            <person name="Jeske O."/>
            <person name="Meyerdierks A."/>
            <person name="Storesund J.E."/>
            <person name="Kallscheuer N."/>
            <person name="Luecker S."/>
            <person name="Lage O.M."/>
            <person name="Pohl T."/>
            <person name="Merkel B.J."/>
            <person name="Hornburger P."/>
            <person name="Mueller R.-W."/>
            <person name="Bruemmer F."/>
            <person name="Labrenz M."/>
            <person name="Spormann A.M."/>
            <person name="Op den Camp H."/>
            <person name="Overmann J."/>
            <person name="Amann R."/>
            <person name="Jetten M.S.M."/>
            <person name="Mascher T."/>
            <person name="Medema M.H."/>
            <person name="Devos D.P."/>
            <person name="Kaster A.-K."/>
            <person name="Ovreas L."/>
            <person name="Rohde M."/>
            <person name="Galperin M.Y."/>
            <person name="Jogler C."/>
        </authorList>
    </citation>
    <scope>NUCLEOTIDE SEQUENCE [LARGE SCALE GENOMIC DNA]</scope>
    <source>
        <strain evidence="3 4">K23_9</strain>
    </source>
</reference>
<dbReference type="EMBL" id="CP036526">
    <property type="protein sequence ID" value="QDT11338.1"/>
    <property type="molecule type" value="Genomic_DNA"/>
</dbReference>
<dbReference type="InterPro" id="IPR025567">
    <property type="entry name" value="DUF4332"/>
</dbReference>
<feature type="domain" description="DUF4332" evidence="2">
    <location>
        <begin position="86"/>
        <end position="205"/>
    </location>
</feature>
<feature type="region of interest" description="Disordered" evidence="1">
    <location>
        <begin position="19"/>
        <end position="43"/>
    </location>
</feature>
<dbReference type="RefSeq" id="WP_145419188.1">
    <property type="nucleotide sequence ID" value="NZ_CP036526.1"/>
</dbReference>
<dbReference type="Pfam" id="PF14229">
    <property type="entry name" value="DUF4332"/>
    <property type="match status" value="1"/>
</dbReference>
<evidence type="ECO:0000256" key="1">
    <source>
        <dbReference type="SAM" id="MobiDB-lite"/>
    </source>
</evidence>
<evidence type="ECO:0000313" key="3">
    <source>
        <dbReference type="EMBL" id="QDT11338.1"/>
    </source>
</evidence>
<protein>
    <recommendedName>
        <fullName evidence="2">DUF4332 domain-containing protein</fullName>
    </recommendedName>
</protein>